<dbReference type="Pfam" id="PF08742">
    <property type="entry name" value="C8"/>
    <property type="match status" value="1"/>
</dbReference>
<dbReference type="FunFam" id="2.10.25.10:FF:000055">
    <property type="entry name" value="alpha-tectorin isoform X1"/>
    <property type="match status" value="1"/>
</dbReference>
<evidence type="ECO:0000256" key="2">
    <source>
        <dbReference type="SAM" id="SignalP"/>
    </source>
</evidence>
<feature type="signal peptide" evidence="2">
    <location>
        <begin position="1"/>
        <end position="29"/>
    </location>
</feature>
<comment type="caution">
    <text evidence="4">The sequence shown here is derived from an EMBL/GenBank/DDBJ whole genome shotgun (WGS) entry which is preliminary data.</text>
</comment>
<dbReference type="AlphaFoldDB" id="A0A0P7WC55"/>
<keyword evidence="2" id="KW-0732">Signal</keyword>
<keyword evidence="1" id="KW-1015">Disulfide bond</keyword>
<dbReference type="Pfam" id="PF01826">
    <property type="entry name" value="TIL"/>
    <property type="match status" value="1"/>
</dbReference>
<dbReference type="PANTHER" id="PTHR11339">
    <property type="entry name" value="EXTRACELLULAR MATRIX GLYCOPROTEIN RELATED"/>
    <property type="match status" value="1"/>
</dbReference>
<dbReference type="SMART" id="SM00832">
    <property type="entry name" value="C8"/>
    <property type="match status" value="1"/>
</dbReference>
<evidence type="ECO:0000313" key="5">
    <source>
        <dbReference type="Proteomes" id="UP000034805"/>
    </source>
</evidence>
<gene>
    <name evidence="4" type="ORF">Z043_123408</name>
</gene>
<dbReference type="InterPro" id="IPR036084">
    <property type="entry name" value="Ser_inhib-like_sf"/>
</dbReference>
<dbReference type="InterPro" id="IPR050780">
    <property type="entry name" value="Mucin_vWF_Thrombospondin_sf"/>
</dbReference>
<protein>
    <recommendedName>
        <fullName evidence="3">VWF/SSPO/Zonadhesin-like cysteine-rich domain-containing protein</fullName>
    </recommendedName>
</protein>
<organism evidence="4 5">
    <name type="scientific">Scleropages formosus</name>
    <name type="common">Asian bonytongue</name>
    <name type="synonym">Osteoglossum formosum</name>
    <dbReference type="NCBI Taxonomy" id="113540"/>
    <lineage>
        <taxon>Eukaryota</taxon>
        <taxon>Metazoa</taxon>
        <taxon>Chordata</taxon>
        <taxon>Craniata</taxon>
        <taxon>Vertebrata</taxon>
        <taxon>Euteleostomi</taxon>
        <taxon>Actinopterygii</taxon>
        <taxon>Neopterygii</taxon>
        <taxon>Teleostei</taxon>
        <taxon>Osteoglossocephala</taxon>
        <taxon>Osteoglossomorpha</taxon>
        <taxon>Osteoglossiformes</taxon>
        <taxon>Osteoglossidae</taxon>
        <taxon>Scleropages</taxon>
    </lineage>
</organism>
<reference evidence="4 5" key="1">
    <citation type="submission" date="2015-08" db="EMBL/GenBank/DDBJ databases">
        <title>The genome of the Asian arowana (Scleropages formosus).</title>
        <authorList>
            <person name="Tan M.H."/>
            <person name="Gan H.M."/>
            <person name="Croft L.J."/>
            <person name="Austin C.M."/>
        </authorList>
    </citation>
    <scope>NUCLEOTIDE SEQUENCE [LARGE SCALE GENOMIC DNA]</scope>
    <source>
        <strain evidence="4">Aro1</strain>
    </source>
</reference>
<feature type="chain" id="PRO_5006144379" description="VWF/SSPO/Zonadhesin-like cysteine-rich domain-containing protein" evidence="2">
    <location>
        <begin position="30"/>
        <end position="200"/>
    </location>
</feature>
<dbReference type="Proteomes" id="UP000034805">
    <property type="component" value="Unassembled WGS sequence"/>
</dbReference>
<evidence type="ECO:0000259" key="3">
    <source>
        <dbReference type="SMART" id="SM00832"/>
    </source>
</evidence>
<feature type="domain" description="VWF/SSPO/Zonadhesin-like cysteine-rich" evidence="3">
    <location>
        <begin position="29"/>
        <end position="103"/>
    </location>
</feature>
<dbReference type="CDD" id="cd19941">
    <property type="entry name" value="TIL"/>
    <property type="match status" value="1"/>
</dbReference>
<dbReference type="InterPro" id="IPR002919">
    <property type="entry name" value="TIL_dom"/>
</dbReference>
<evidence type="ECO:0000256" key="1">
    <source>
        <dbReference type="ARBA" id="ARBA00023157"/>
    </source>
</evidence>
<evidence type="ECO:0000313" key="4">
    <source>
        <dbReference type="EMBL" id="KPP58738.1"/>
    </source>
</evidence>
<dbReference type="STRING" id="113540.ENSSFOP00015036354"/>
<name>A0A0P7WC55_SCLFO</name>
<sequence>MPYYTRPCDNDFLLLFLSVCLVSPPTCFVQDLMSRCDSLQHSSSFLRCAHLVAPEAFAALCEEDACHCGADEACRCQAMLEYARTCASHGIALHSWPGESQCVPKCPVGMQYSECASPCFPTCQSLNIHEVCKEDCADGCTCPAGKVLDGTRCVDVSQCSCMHAGRRYPPGSSIPQDCNTWWAAVLPEKNEDTLTLNPIQ</sequence>
<proteinExistence type="predicted"/>
<dbReference type="Gene3D" id="2.10.25.10">
    <property type="entry name" value="Laminin"/>
    <property type="match status" value="1"/>
</dbReference>
<dbReference type="SUPFAM" id="SSF57567">
    <property type="entry name" value="Serine protease inhibitors"/>
    <property type="match status" value="1"/>
</dbReference>
<dbReference type="InterPro" id="IPR014853">
    <property type="entry name" value="VWF/SSPO/ZAN-like_Cys-rich_dom"/>
</dbReference>
<accession>A0A0P7WC55</accession>
<dbReference type="EMBL" id="JARO02013334">
    <property type="protein sequence ID" value="KPP58738.1"/>
    <property type="molecule type" value="Genomic_DNA"/>
</dbReference>